<name>A0A9Q1MMI3_9SOLA</name>
<evidence type="ECO:0000256" key="9">
    <source>
        <dbReference type="SAM" id="MobiDB-lite"/>
    </source>
</evidence>
<gene>
    <name evidence="11" type="ORF">K7X08_004370</name>
</gene>
<dbReference type="GO" id="GO:0051301">
    <property type="term" value="P:cell division"/>
    <property type="evidence" value="ECO:0007669"/>
    <property type="project" value="UniProtKB-KW"/>
</dbReference>
<dbReference type="PANTHER" id="PTHR31083:SF4">
    <property type="entry name" value="PROTEIN SOSEKI 4-RELATED"/>
    <property type="match status" value="1"/>
</dbReference>
<dbReference type="GO" id="GO:2000067">
    <property type="term" value="P:regulation of root morphogenesis"/>
    <property type="evidence" value="ECO:0007669"/>
    <property type="project" value="UniProtKB-ARBA"/>
</dbReference>
<evidence type="ECO:0000313" key="12">
    <source>
        <dbReference type="Proteomes" id="UP001152561"/>
    </source>
</evidence>
<evidence type="ECO:0000256" key="8">
    <source>
        <dbReference type="ARBA" id="ARBA00046534"/>
    </source>
</evidence>
<comment type="caution">
    <text evidence="11">The sequence shown here is derived from an EMBL/GenBank/DDBJ whole genome shotgun (WGS) entry which is preliminary data.</text>
</comment>
<dbReference type="OrthoDB" id="1280899at2759"/>
<evidence type="ECO:0000256" key="4">
    <source>
        <dbReference type="ARBA" id="ARBA00022618"/>
    </source>
</evidence>
<dbReference type="GO" id="GO:0090708">
    <property type="term" value="P:specification of plant organ axis polarity"/>
    <property type="evidence" value="ECO:0007669"/>
    <property type="project" value="UniProtKB-ARBA"/>
</dbReference>
<dbReference type="InterPro" id="IPR010369">
    <property type="entry name" value="SOK"/>
</dbReference>
<evidence type="ECO:0000256" key="2">
    <source>
        <dbReference type="ARBA" id="ARBA00022473"/>
    </source>
</evidence>
<proteinExistence type="inferred from homology"/>
<comment type="subcellular location">
    <subcellularLocation>
        <location evidence="1">Cell membrane</location>
        <topology evidence="1">Peripheral membrane protein</topology>
        <orientation evidence="1">Cytoplasmic side</orientation>
    </subcellularLocation>
</comment>
<feature type="compositionally biased region" description="Basic and acidic residues" evidence="9">
    <location>
        <begin position="11"/>
        <end position="27"/>
    </location>
</feature>
<dbReference type="EMBL" id="JAJAGQ010000006">
    <property type="protein sequence ID" value="KAJ8560312.1"/>
    <property type="molecule type" value="Genomic_DNA"/>
</dbReference>
<evidence type="ECO:0000256" key="7">
    <source>
        <dbReference type="ARBA" id="ARBA00024211"/>
    </source>
</evidence>
<feature type="region of interest" description="Disordered" evidence="9">
    <location>
        <begin position="1"/>
        <end position="27"/>
    </location>
</feature>
<dbReference type="InterPro" id="IPR021182">
    <property type="entry name" value="SOK_magnoliopsida"/>
</dbReference>
<dbReference type="AlphaFoldDB" id="A0A9Q1MMI3"/>
<feature type="domain" description="SOSEKI DIX-like" evidence="10">
    <location>
        <begin position="40"/>
        <end position="127"/>
    </location>
</feature>
<dbReference type="Pfam" id="PF06136">
    <property type="entry name" value="SOK"/>
    <property type="match status" value="1"/>
</dbReference>
<keyword evidence="6" id="KW-0131">Cell cycle</keyword>
<dbReference type="GO" id="GO:0051258">
    <property type="term" value="P:protein polymerization"/>
    <property type="evidence" value="ECO:0007669"/>
    <property type="project" value="UniProtKB-ARBA"/>
</dbReference>
<evidence type="ECO:0000256" key="3">
    <source>
        <dbReference type="ARBA" id="ARBA00022475"/>
    </source>
</evidence>
<dbReference type="GO" id="GO:0051302">
    <property type="term" value="P:regulation of cell division"/>
    <property type="evidence" value="ECO:0007669"/>
    <property type="project" value="UniProtKB-ARBA"/>
</dbReference>
<dbReference type="GO" id="GO:0005886">
    <property type="term" value="C:plasma membrane"/>
    <property type="evidence" value="ECO:0007669"/>
    <property type="project" value="UniProtKB-SubCell"/>
</dbReference>
<dbReference type="PANTHER" id="PTHR31083">
    <property type="entry name" value="UPSTREAM OF FLC PROTEIN (DUF966)"/>
    <property type="match status" value="1"/>
</dbReference>
<feature type="region of interest" description="Disordered" evidence="9">
    <location>
        <begin position="195"/>
        <end position="221"/>
    </location>
</feature>
<comment type="subunit">
    <text evidence="8">Homodimer. Forms long polymer filaments with other SOKs proteins polymers (e.g. SOK1, SOK2, SOK3 and SOK4) crucial for polar localization and biological activity. Binds to ANGUSTIFOLIA (AN).</text>
</comment>
<accession>A0A9Q1MMI3</accession>
<comment type="similarity">
    <text evidence="7">Belongs to the SOSEKI family.</text>
</comment>
<evidence type="ECO:0000259" key="10">
    <source>
        <dbReference type="Pfam" id="PF06136"/>
    </source>
</evidence>
<feature type="compositionally biased region" description="Polar residues" evidence="9">
    <location>
        <begin position="1"/>
        <end position="10"/>
    </location>
</feature>
<keyword evidence="5" id="KW-0472">Membrane</keyword>
<keyword evidence="4" id="KW-0132">Cell division</keyword>
<keyword evidence="2" id="KW-0217">Developmental protein</keyword>
<sequence>MSVNSRTTELQMHKEWKGRETSPERTKVWTEPPNHKLNKVPVVYYLSRNGQLEHPYFMEVPLSSPDGLYLRDVINQLNCVRGKDMASMYSWSAKRSYRNGFVCHDLTENDYMYTAHGQEYVLKGSELPDNALLSQPDEIECSRKSVPEIQKMSEDREFSVVARCRNQSWSSSDFHEYLVYKAESTDNLIGRAAANASTQTDNRRRRQRAMQLCKSSKKKKS</sequence>
<organism evidence="11 12">
    <name type="scientific">Anisodus acutangulus</name>
    <dbReference type="NCBI Taxonomy" id="402998"/>
    <lineage>
        <taxon>Eukaryota</taxon>
        <taxon>Viridiplantae</taxon>
        <taxon>Streptophyta</taxon>
        <taxon>Embryophyta</taxon>
        <taxon>Tracheophyta</taxon>
        <taxon>Spermatophyta</taxon>
        <taxon>Magnoliopsida</taxon>
        <taxon>eudicotyledons</taxon>
        <taxon>Gunneridae</taxon>
        <taxon>Pentapetalae</taxon>
        <taxon>asterids</taxon>
        <taxon>lamiids</taxon>
        <taxon>Solanales</taxon>
        <taxon>Solanaceae</taxon>
        <taxon>Solanoideae</taxon>
        <taxon>Hyoscyameae</taxon>
        <taxon>Anisodus</taxon>
    </lineage>
</organism>
<evidence type="ECO:0000256" key="5">
    <source>
        <dbReference type="ARBA" id="ARBA00023136"/>
    </source>
</evidence>
<keyword evidence="12" id="KW-1185">Reference proteome</keyword>
<evidence type="ECO:0000313" key="11">
    <source>
        <dbReference type="EMBL" id="KAJ8560312.1"/>
    </source>
</evidence>
<evidence type="ECO:0000256" key="1">
    <source>
        <dbReference type="ARBA" id="ARBA00004413"/>
    </source>
</evidence>
<dbReference type="PIRSF" id="PIRSF031043">
    <property type="entry name" value="UCP031043"/>
    <property type="match status" value="1"/>
</dbReference>
<dbReference type="InterPro" id="IPR048351">
    <property type="entry name" value="SOK_DIX"/>
</dbReference>
<protein>
    <recommendedName>
        <fullName evidence="10">SOSEKI DIX-like domain-containing protein</fullName>
    </recommendedName>
</protein>
<keyword evidence="3" id="KW-1003">Cell membrane</keyword>
<dbReference type="Proteomes" id="UP001152561">
    <property type="component" value="Unassembled WGS sequence"/>
</dbReference>
<evidence type="ECO:0000256" key="6">
    <source>
        <dbReference type="ARBA" id="ARBA00023306"/>
    </source>
</evidence>
<reference evidence="12" key="1">
    <citation type="journal article" date="2023" name="Proc. Natl. Acad. Sci. U.S.A.">
        <title>Genomic and structural basis for evolution of tropane alkaloid biosynthesis.</title>
        <authorList>
            <person name="Wanga Y.-J."/>
            <person name="Taina T."/>
            <person name="Yua J.-Y."/>
            <person name="Lia J."/>
            <person name="Xua B."/>
            <person name="Chenc J."/>
            <person name="D'Auriad J.C."/>
            <person name="Huanga J.-P."/>
            <person name="Huanga S.-X."/>
        </authorList>
    </citation>
    <scope>NUCLEOTIDE SEQUENCE [LARGE SCALE GENOMIC DNA]</scope>
    <source>
        <strain evidence="12">cv. KIB-2019</strain>
    </source>
</reference>